<dbReference type="Pfam" id="PF12937">
    <property type="entry name" value="F-box-like"/>
    <property type="match status" value="1"/>
</dbReference>
<dbReference type="EMBL" id="KV744955">
    <property type="protein sequence ID" value="OCK80559.1"/>
    <property type="molecule type" value="Genomic_DNA"/>
</dbReference>
<evidence type="ECO:0000313" key="2">
    <source>
        <dbReference type="EMBL" id="OCK80559.1"/>
    </source>
</evidence>
<proteinExistence type="predicted"/>
<dbReference type="PANTHER" id="PTHR31350:SF27">
    <property type="entry name" value="HEMIMETHYLATED DNA-BINDING DOMAIN-CONTAINING PROTEIN"/>
    <property type="match status" value="1"/>
</dbReference>
<dbReference type="AlphaFoldDB" id="A0A8E2EB64"/>
<dbReference type="SMART" id="SM00256">
    <property type="entry name" value="FBOX"/>
    <property type="match status" value="1"/>
</dbReference>
<keyword evidence="3" id="KW-1185">Reference proteome</keyword>
<gene>
    <name evidence="2" type="ORF">K432DRAFT_328049</name>
</gene>
<dbReference type="SUPFAM" id="SSF81383">
    <property type="entry name" value="F-box domain"/>
    <property type="match status" value="1"/>
</dbReference>
<name>A0A8E2EB64_9PEZI</name>
<dbReference type="InterPro" id="IPR001810">
    <property type="entry name" value="F-box_dom"/>
</dbReference>
<dbReference type="SMART" id="SM00992">
    <property type="entry name" value="YccV-like"/>
    <property type="match status" value="1"/>
</dbReference>
<dbReference type="InterPro" id="IPR032698">
    <property type="entry name" value="SirB1_N"/>
</dbReference>
<reference evidence="2 3" key="1">
    <citation type="journal article" date="2016" name="Nat. Commun.">
        <title>Ectomycorrhizal ecology is imprinted in the genome of the dominant symbiotic fungus Cenococcum geophilum.</title>
        <authorList>
            <consortium name="DOE Joint Genome Institute"/>
            <person name="Peter M."/>
            <person name="Kohler A."/>
            <person name="Ohm R.A."/>
            <person name="Kuo A."/>
            <person name="Krutzmann J."/>
            <person name="Morin E."/>
            <person name="Arend M."/>
            <person name="Barry K.W."/>
            <person name="Binder M."/>
            <person name="Choi C."/>
            <person name="Clum A."/>
            <person name="Copeland A."/>
            <person name="Grisel N."/>
            <person name="Haridas S."/>
            <person name="Kipfer T."/>
            <person name="LaButti K."/>
            <person name="Lindquist E."/>
            <person name="Lipzen A."/>
            <person name="Maire R."/>
            <person name="Meier B."/>
            <person name="Mihaltcheva S."/>
            <person name="Molinier V."/>
            <person name="Murat C."/>
            <person name="Poggeler S."/>
            <person name="Quandt C.A."/>
            <person name="Sperisen C."/>
            <person name="Tritt A."/>
            <person name="Tisserant E."/>
            <person name="Crous P.W."/>
            <person name="Henrissat B."/>
            <person name="Nehls U."/>
            <person name="Egli S."/>
            <person name="Spatafora J.W."/>
            <person name="Grigoriev I.V."/>
            <person name="Martin F.M."/>
        </authorList>
    </citation>
    <scope>NUCLEOTIDE SEQUENCE [LARGE SCALE GENOMIC DNA]</scope>
    <source>
        <strain evidence="2 3">CBS 459.81</strain>
    </source>
</reference>
<accession>A0A8E2EB64</accession>
<evidence type="ECO:0000259" key="1">
    <source>
        <dbReference type="PROSITE" id="PS50181"/>
    </source>
</evidence>
<dbReference type="Pfam" id="PF08755">
    <property type="entry name" value="YccV-like"/>
    <property type="match status" value="1"/>
</dbReference>
<sequence length="602" mass="69229">MTAIGLSFSTLPTEILQAIFEYLPPRSLVATSRTSKRLKVIADQPIIWRYYCRTHFSFWDSRHNIEAKFAGPLSDVDWRALFLERMDTEKKTNSILEEVIATQRNQIANITKIASFGYDAKHTLLQHYNVDDDAEDVLARKYYSNAILERIHREMAIKVWKDLGNGVPIDIERALTAYDMFTLSTAKGDFDETRADLDGLAKELLKENPGFQQWTTREQALALATFLRAREFKGVSDASYSALRNNFIGIVLRSPDHESLPLILVAIYCSIATRLGLDARPCGYPFHVYGLVFSQKNKTLDGKDLSSGKSQEVMYIDPFRSEQEVSEETLRKMLRDMGVPDPEHYDYLRQSSAREVVLRTARNIMNSCQTIRQTEAASNRGNAFHAPSWISTYPDLDNAFYGTLWAMLILGVQAEDSGSIISIATRRRQYLPYLCEHFQQHFPWDVTLVEDYVIPLLYDMPEGQRLLQYANRIHASDRIQKPITARTARAASVKYKVGHLFNHRRYRYEGVITGWDTRCGASEEWIRHMDVDSLSQGRHQSFYHVLVCDKSTRYVAEENIKLATGDVRPSEAMLKLAGRYFKRWDLVNGIFVSNIRDEYPDD</sequence>
<dbReference type="Pfam" id="PF13369">
    <property type="entry name" value="Transglut_core2"/>
    <property type="match status" value="1"/>
</dbReference>
<dbReference type="PANTHER" id="PTHR31350">
    <property type="entry name" value="SI:DKEY-261L7.2"/>
    <property type="match status" value="1"/>
</dbReference>
<dbReference type="InterPro" id="IPR036623">
    <property type="entry name" value="Hemimethylated_DNA-bd_sf"/>
</dbReference>
<dbReference type="InterPro" id="IPR036047">
    <property type="entry name" value="F-box-like_dom_sf"/>
</dbReference>
<dbReference type="Proteomes" id="UP000250266">
    <property type="component" value="Unassembled WGS sequence"/>
</dbReference>
<organism evidence="2 3">
    <name type="scientific">Lepidopterella palustris CBS 459.81</name>
    <dbReference type="NCBI Taxonomy" id="1314670"/>
    <lineage>
        <taxon>Eukaryota</taxon>
        <taxon>Fungi</taxon>
        <taxon>Dikarya</taxon>
        <taxon>Ascomycota</taxon>
        <taxon>Pezizomycotina</taxon>
        <taxon>Dothideomycetes</taxon>
        <taxon>Pleosporomycetidae</taxon>
        <taxon>Mytilinidiales</taxon>
        <taxon>Argynnaceae</taxon>
        <taxon>Lepidopterella</taxon>
    </lineage>
</organism>
<protein>
    <submittedName>
        <fullName evidence="2">F-box domain-containing protein</fullName>
    </submittedName>
</protein>
<dbReference type="Gene3D" id="1.20.1280.50">
    <property type="match status" value="1"/>
</dbReference>
<dbReference type="CDD" id="cd09917">
    <property type="entry name" value="F-box_SF"/>
    <property type="match status" value="1"/>
</dbReference>
<evidence type="ECO:0000313" key="3">
    <source>
        <dbReference type="Proteomes" id="UP000250266"/>
    </source>
</evidence>
<dbReference type="Gene3D" id="2.30.30.390">
    <property type="entry name" value="Hemimethylated DNA-binding domain"/>
    <property type="match status" value="1"/>
</dbReference>
<dbReference type="NCBIfam" id="TIGR02097">
    <property type="entry name" value="yccV"/>
    <property type="match status" value="1"/>
</dbReference>
<dbReference type="InterPro" id="IPR011722">
    <property type="entry name" value="Hemimethylated_DNA-bd_dom"/>
</dbReference>
<dbReference type="OrthoDB" id="28868at2759"/>
<feature type="domain" description="F-box" evidence="1">
    <location>
        <begin position="5"/>
        <end position="51"/>
    </location>
</feature>
<dbReference type="PROSITE" id="PS50181">
    <property type="entry name" value="FBOX"/>
    <property type="match status" value="1"/>
</dbReference>
<dbReference type="SUPFAM" id="SSF141255">
    <property type="entry name" value="YccV-like"/>
    <property type="match status" value="1"/>
</dbReference>
<dbReference type="GO" id="GO:0003677">
    <property type="term" value="F:DNA binding"/>
    <property type="evidence" value="ECO:0007669"/>
    <property type="project" value="InterPro"/>
</dbReference>